<gene>
    <name evidence="3" type="ORF">DKW60_11560</name>
</gene>
<dbReference type="OrthoDB" id="8173690at2"/>
<dbReference type="InterPro" id="IPR033900">
    <property type="entry name" value="Gram_neg_porin_domain"/>
</dbReference>
<feature type="chain" id="PRO_5016326935" description="Porin domain-containing protein" evidence="1">
    <location>
        <begin position="23"/>
        <end position="316"/>
    </location>
</feature>
<name>A0A317CFY8_9GAMM</name>
<dbReference type="SUPFAM" id="SSF56935">
    <property type="entry name" value="Porins"/>
    <property type="match status" value="1"/>
</dbReference>
<feature type="domain" description="Porin" evidence="2">
    <location>
        <begin position="21"/>
        <end position="291"/>
    </location>
</feature>
<evidence type="ECO:0000256" key="1">
    <source>
        <dbReference type="SAM" id="SignalP"/>
    </source>
</evidence>
<dbReference type="Pfam" id="PF13609">
    <property type="entry name" value="Porin_4"/>
    <property type="match status" value="1"/>
</dbReference>
<dbReference type="RefSeq" id="WP_109837816.1">
    <property type="nucleotide sequence ID" value="NZ_QGKM01000029.1"/>
</dbReference>
<protein>
    <recommendedName>
        <fullName evidence="2">Porin domain-containing protein</fullName>
    </recommendedName>
</protein>
<dbReference type="Gene3D" id="2.40.160.10">
    <property type="entry name" value="Porin"/>
    <property type="match status" value="1"/>
</dbReference>
<dbReference type="EMBL" id="QGKM01000029">
    <property type="protein sequence ID" value="PWQ97051.1"/>
    <property type="molecule type" value="Genomic_DNA"/>
</dbReference>
<feature type="signal peptide" evidence="1">
    <location>
        <begin position="1"/>
        <end position="22"/>
    </location>
</feature>
<keyword evidence="4" id="KW-1185">Reference proteome</keyword>
<proteinExistence type="predicted"/>
<sequence length="316" mass="34180">MTKIITPILFFISFTSASVVTADNSDLSENSLYDLGISGSGASSSVGFIGRYDVGFSLKDSNPITSYDLFDQDSDEQRNAWVGVTSRQGQIRVGRHDSIDRMATVDADQHKIDGAYDLIMRGDDVLPNSMTYLKKSGAFAVGAQFAEDDSGEGGDSIGVVLNTKKGPYEAAIAYRRTPENSSAIKGRVTYKSRNNSRIRVDVVAEKFAVGDAKDDEASANSTSFMVGAKYNMTPRAYVVGQYGSVGFDLDSISGEGDELSRDYNALSFEAGYNITNSTSIYVNHTQKSFDTDSLLAPFESDSEGSQTNSIGVRLNW</sequence>
<comment type="caution">
    <text evidence="3">The sequence shown here is derived from an EMBL/GenBank/DDBJ whole genome shotgun (WGS) entry which is preliminary data.</text>
</comment>
<evidence type="ECO:0000313" key="4">
    <source>
        <dbReference type="Proteomes" id="UP000245539"/>
    </source>
</evidence>
<dbReference type="AlphaFoldDB" id="A0A317CFY8"/>
<evidence type="ECO:0000313" key="3">
    <source>
        <dbReference type="EMBL" id="PWQ97051.1"/>
    </source>
</evidence>
<keyword evidence="1" id="KW-0732">Signal</keyword>
<dbReference type="GO" id="GO:0015288">
    <property type="term" value="F:porin activity"/>
    <property type="evidence" value="ECO:0007669"/>
    <property type="project" value="InterPro"/>
</dbReference>
<dbReference type="Proteomes" id="UP000245539">
    <property type="component" value="Unassembled WGS sequence"/>
</dbReference>
<evidence type="ECO:0000259" key="2">
    <source>
        <dbReference type="Pfam" id="PF13609"/>
    </source>
</evidence>
<dbReference type="InterPro" id="IPR023614">
    <property type="entry name" value="Porin_dom_sf"/>
</dbReference>
<organism evidence="3 4">
    <name type="scientific">Leucothrix pacifica</name>
    <dbReference type="NCBI Taxonomy" id="1247513"/>
    <lineage>
        <taxon>Bacteria</taxon>
        <taxon>Pseudomonadati</taxon>
        <taxon>Pseudomonadota</taxon>
        <taxon>Gammaproteobacteria</taxon>
        <taxon>Thiotrichales</taxon>
        <taxon>Thiotrichaceae</taxon>
        <taxon>Leucothrix</taxon>
    </lineage>
</organism>
<accession>A0A317CFY8</accession>
<dbReference type="GO" id="GO:0016020">
    <property type="term" value="C:membrane"/>
    <property type="evidence" value="ECO:0007669"/>
    <property type="project" value="InterPro"/>
</dbReference>
<reference evidence="3 4" key="1">
    <citation type="submission" date="2018-05" db="EMBL/GenBank/DDBJ databases">
        <title>Leucothrix arctica sp. nov., isolated from Arctic seawater.</title>
        <authorList>
            <person name="Choi A."/>
            <person name="Baek K."/>
        </authorList>
    </citation>
    <scope>NUCLEOTIDE SEQUENCE [LARGE SCALE GENOMIC DNA]</scope>
    <source>
        <strain evidence="3 4">JCM 18388</strain>
    </source>
</reference>